<dbReference type="Gene3D" id="3.30.565.10">
    <property type="entry name" value="Histidine kinase-like ATPase, C-terminal domain"/>
    <property type="match status" value="1"/>
</dbReference>
<dbReference type="InterPro" id="IPR003594">
    <property type="entry name" value="HATPase_dom"/>
</dbReference>
<feature type="domain" description="HAMP" evidence="11">
    <location>
        <begin position="327"/>
        <end position="379"/>
    </location>
</feature>
<keyword evidence="4" id="KW-0808">Transferase</keyword>
<dbReference type="Gene3D" id="6.10.340.10">
    <property type="match status" value="1"/>
</dbReference>
<feature type="transmembrane region" description="Helical" evidence="10">
    <location>
        <begin position="307"/>
        <end position="329"/>
    </location>
</feature>
<organism evidence="12 13">
    <name type="scientific">Cohnella ginsengisoli</name>
    <dbReference type="NCBI Taxonomy" id="425004"/>
    <lineage>
        <taxon>Bacteria</taxon>
        <taxon>Bacillati</taxon>
        <taxon>Bacillota</taxon>
        <taxon>Bacilli</taxon>
        <taxon>Bacillales</taxon>
        <taxon>Paenibacillaceae</taxon>
        <taxon>Cohnella</taxon>
    </lineage>
</organism>
<evidence type="ECO:0000256" key="5">
    <source>
        <dbReference type="ARBA" id="ARBA00022692"/>
    </source>
</evidence>
<keyword evidence="7 10" id="KW-1133">Transmembrane helix</keyword>
<comment type="subcellular location">
    <subcellularLocation>
        <location evidence="1">Cell membrane</location>
        <topology evidence="1">Multi-pass membrane protein</topology>
    </subcellularLocation>
</comment>
<dbReference type="Pfam" id="PF02518">
    <property type="entry name" value="HATPase_c"/>
    <property type="match status" value="1"/>
</dbReference>
<dbReference type="InterPro" id="IPR036890">
    <property type="entry name" value="HATPase_C_sf"/>
</dbReference>
<protein>
    <submittedName>
        <fullName evidence="12">Sensor histidine kinase</fullName>
    </submittedName>
</protein>
<evidence type="ECO:0000256" key="7">
    <source>
        <dbReference type="ARBA" id="ARBA00022989"/>
    </source>
</evidence>
<dbReference type="SMART" id="SM00304">
    <property type="entry name" value="HAMP"/>
    <property type="match status" value="1"/>
</dbReference>
<keyword evidence="9" id="KW-0175">Coiled coil</keyword>
<evidence type="ECO:0000313" key="13">
    <source>
        <dbReference type="Proteomes" id="UP001153387"/>
    </source>
</evidence>
<dbReference type="Pfam" id="PF00672">
    <property type="entry name" value="HAMP"/>
    <property type="match status" value="1"/>
</dbReference>
<dbReference type="PROSITE" id="PS50885">
    <property type="entry name" value="HAMP"/>
    <property type="match status" value="1"/>
</dbReference>
<dbReference type="RefSeq" id="WP_277568036.1">
    <property type="nucleotide sequence ID" value="NZ_JAPDHZ010000006.1"/>
</dbReference>
<dbReference type="Pfam" id="PF06580">
    <property type="entry name" value="His_kinase"/>
    <property type="match status" value="1"/>
</dbReference>
<dbReference type="InterPro" id="IPR050640">
    <property type="entry name" value="Bact_2-comp_sensor_kinase"/>
</dbReference>
<feature type="transmembrane region" description="Helical" evidence="10">
    <location>
        <begin position="12"/>
        <end position="36"/>
    </location>
</feature>
<dbReference type="PANTHER" id="PTHR34220:SF7">
    <property type="entry name" value="SENSOR HISTIDINE KINASE YPDA"/>
    <property type="match status" value="1"/>
</dbReference>
<evidence type="ECO:0000256" key="4">
    <source>
        <dbReference type="ARBA" id="ARBA00022679"/>
    </source>
</evidence>
<keyword evidence="13" id="KW-1185">Reference proteome</keyword>
<feature type="coiled-coil region" evidence="9">
    <location>
        <begin position="367"/>
        <end position="394"/>
    </location>
</feature>
<evidence type="ECO:0000256" key="3">
    <source>
        <dbReference type="ARBA" id="ARBA00022553"/>
    </source>
</evidence>
<keyword evidence="8 10" id="KW-0472">Membrane</keyword>
<evidence type="ECO:0000256" key="8">
    <source>
        <dbReference type="ARBA" id="ARBA00023136"/>
    </source>
</evidence>
<dbReference type="AlphaFoldDB" id="A0A9X4KM67"/>
<dbReference type="InterPro" id="IPR003660">
    <property type="entry name" value="HAMP_dom"/>
</dbReference>
<dbReference type="Pfam" id="PF02743">
    <property type="entry name" value="dCache_1"/>
    <property type="match status" value="1"/>
</dbReference>
<comment type="caution">
    <text evidence="12">The sequence shown here is derived from an EMBL/GenBank/DDBJ whole genome shotgun (WGS) entry which is preliminary data.</text>
</comment>
<dbReference type="GO" id="GO:0000155">
    <property type="term" value="F:phosphorelay sensor kinase activity"/>
    <property type="evidence" value="ECO:0007669"/>
    <property type="project" value="InterPro"/>
</dbReference>
<proteinExistence type="predicted"/>
<evidence type="ECO:0000313" key="12">
    <source>
        <dbReference type="EMBL" id="MDG0794281.1"/>
    </source>
</evidence>
<dbReference type="PANTHER" id="PTHR34220">
    <property type="entry name" value="SENSOR HISTIDINE KINASE YPDA"/>
    <property type="match status" value="1"/>
</dbReference>
<evidence type="ECO:0000256" key="9">
    <source>
        <dbReference type="SAM" id="Coils"/>
    </source>
</evidence>
<evidence type="ECO:0000256" key="2">
    <source>
        <dbReference type="ARBA" id="ARBA00022475"/>
    </source>
</evidence>
<dbReference type="SUPFAM" id="SSF158472">
    <property type="entry name" value="HAMP domain-like"/>
    <property type="match status" value="1"/>
</dbReference>
<sequence>MHRPLRTRLNSIKFKLSAAILLLFVTFMSVTVYMWYANSTADAERQAGQAAAAMINVSSDNLETSLRDIDKIVALLSVDTGEYMNDLVRKYIERYDTMDKVELIHTEREIQDYLVNVSMFKHYLAGVTLSDLAGHTIEYGVTTPLDALRSQPSFGELTGMENEALLLPPHLNPRLGSSADPQKGKVITIARPIRSGGRAIGFVAADVDYEIVEDLFATNIRNSGHMLIFNTQTGQPVLDQPELGLAPSDLEQLVSRPHADGGSFYARLSTGNTFAVYRTSAFTKWTTMVLIPKASLLADSSSTRDKMLNVSLLFSAVAVLLILSMSSLLTRNLLRLGRALKEVAKNNLDVAIETKSQDEIGQLYHQFNSMTRRMSNLVAEVRSTERERSRAEIRALQAQINPHFLHNTLNTIKFLSILQGADNIKLVAESLSGLMYAQMDGRPFVSVDEEMDSLRSYFSIQKFRYSDKFAVHFSLEEGVGKLMIPKMLLQPIAENALLHGIAPLKTQGAIQIKLFTSEAQLKIRVQDNGVGMSPAQLEALEAPEASIGSPDHIGLANVRSRIRTLFGEPYGLSVWSEAQRFTTVEMSFPILSEEEAKRYV</sequence>
<keyword evidence="3" id="KW-0597">Phosphoprotein</keyword>
<keyword evidence="2" id="KW-1003">Cell membrane</keyword>
<dbReference type="EMBL" id="JAPDHZ010000006">
    <property type="protein sequence ID" value="MDG0794281.1"/>
    <property type="molecule type" value="Genomic_DNA"/>
</dbReference>
<dbReference type="InterPro" id="IPR033479">
    <property type="entry name" value="dCache_1"/>
</dbReference>
<dbReference type="Proteomes" id="UP001153387">
    <property type="component" value="Unassembled WGS sequence"/>
</dbReference>
<keyword evidence="6 12" id="KW-0418">Kinase</keyword>
<keyword evidence="5 10" id="KW-0812">Transmembrane</keyword>
<evidence type="ECO:0000256" key="10">
    <source>
        <dbReference type="SAM" id="Phobius"/>
    </source>
</evidence>
<name>A0A9X4KM67_9BACL</name>
<evidence type="ECO:0000256" key="1">
    <source>
        <dbReference type="ARBA" id="ARBA00004651"/>
    </source>
</evidence>
<dbReference type="SMART" id="SM00387">
    <property type="entry name" value="HATPase_c"/>
    <property type="match status" value="1"/>
</dbReference>
<dbReference type="GO" id="GO:0005886">
    <property type="term" value="C:plasma membrane"/>
    <property type="evidence" value="ECO:0007669"/>
    <property type="project" value="UniProtKB-SubCell"/>
</dbReference>
<gene>
    <name evidence="12" type="ORF">OMP38_28170</name>
</gene>
<reference evidence="12 13" key="1">
    <citation type="submission" date="2022-10" db="EMBL/GenBank/DDBJ databases">
        <title>Comparative genomic analysis of Cohnella hashimotonis sp. nov., isolated from the International Space Station.</title>
        <authorList>
            <person name="Simpson A."/>
            <person name="Venkateswaran K."/>
        </authorList>
    </citation>
    <scope>NUCLEOTIDE SEQUENCE [LARGE SCALE GENOMIC DNA]</scope>
    <source>
        <strain evidence="12 13">DSM 18997</strain>
    </source>
</reference>
<evidence type="ECO:0000259" key="11">
    <source>
        <dbReference type="PROSITE" id="PS50885"/>
    </source>
</evidence>
<accession>A0A9X4KM67</accession>
<dbReference type="InterPro" id="IPR010559">
    <property type="entry name" value="Sig_transdc_His_kin_internal"/>
</dbReference>
<dbReference type="SUPFAM" id="SSF55874">
    <property type="entry name" value="ATPase domain of HSP90 chaperone/DNA topoisomerase II/histidine kinase"/>
    <property type="match status" value="1"/>
</dbReference>
<evidence type="ECO:0000256" key="6">
    <source>
        <dbReference type="ARBA" id="ARBA00022777"/>
    </source>
</evidence>
<dbReference type="CDD" id="cd06225">
    <property type="entry name" value="HAMP"/>
    <property type="match status" value="1"/>
</dbReference>